<feature type="signal peptide" evidence="4">
    <location>
        <begin position="1"/>
        <end position="23"/>
    </location>
</feature>
<dbReference type="AlphaFoldDB" id="A0A0A1XD55"/>
<gene>
    <name evidence="5" type="primary">anon-3B1.2_11</name>
    <name evidence="5" type="ORF">g.10561</name>
</gene>
<reference evidence="5" key="1">
    <citation type="submission" date="2014-11" db="EMBL/GenBank/DDBJ databases">
        <authorList>
            <person name="Geib S."/>
        </authorList>
    </citation>
    <scope>NUCLEOTIDE SEQUENCE</scope>
</reference>
<comment type="similarity">
    <text evidence="3">Belongs to the TO family.</text>
</comment>
<keyword evidence="2" id="KW-0090">Biological rhythms</keyword>
<dbReference type="InterPro" id="IPR010562">
    <property type="entry name" value="Haemolymph_juvenile_hormone-bd"/>
</dbReference>
<evidence type="ECO:0000256" key="1">
    <source>
        <dbReference type="ARBA" id="ARBA00022729"/>
    </source>
</evidence>
<evidence type="ECO:0000256" key="2">
    <source>
        <dbReference type="ARBA" id="ARBA00023108"/>
    </source>
</evidence>
<dbReference type="OrthoDB" id="8175281at2759"/>
<organism evidence="5">
    <name type="scientific">Zeugodacus cucurbitae</name>
    <name type="common">Melon fruit fly</name>
    <name type="synonym">Bactrocera cucurbitae</name>
    <dbReference type="NCBI Taxonomy" id="28588"/>
    <lineage>
        <taxon>Eukaryota</taxon>
        <taxon>Metazoa</taxon>
        <taxon>Ecdysozoa</taxon>
        <taxon>Arthropoda</taxon>
        <taxon>Hexapoda</taxon>
        <taxon>Insecta</taxon>
        <taxon>Pterygota</taxon>
        <taxon>Neoptera</taxon>
        <taxon>Endopterygota</taxon>
        <taxon>Diptera</taxon>
        <taxon>Brachycera</taxon>
        <taxon>Muscomorpha</taxon>
        <taxon>Tephritoidea</taxon>
        <taxon>Tephritidae</taxon>
        <taxon>Zeugodacus</taxon>
        <taxon>Zeugodacus</taxon>
    </lineage>
</organism>
<dbReference type="GO" id="GO:0005615">
    <property type="term" value="C:extracellular space"/>
    <property type="evidence" value="ECO:0007669"/>
    <property type="project" value="TreeGrafter"/>
</dbReference>
<protein>
    <submittedName>
        <fullName evidence="5">Circadian clock-controlled protein</fullName>
    </submittedName>
</protein>
<sequence>MSAKLCSLSLLLALTLQISLVLGKHLLEKPDFLRPCDFNDPNLNTCFASNFQVLFREWKDGIPGLKSLGSLEPLAIKRIKIDQTSPLQLNAEIENMLVHGASGTKVLEASLDRNTLDVLAKIEIPELRATSNYKAKGSILGLNFNGQGTASFRARNIVLAFHIKTRLRREGDIVFSEILGLKAKIENIGDFHIQVDNLFPGQPELESTANDIFNQNWRDLLEFLKPTLVPTLEYVMNDRFSKIYSFVPANYFITNLP</sequence>
<dbReference type="EMBL" id="GBXI01005402">
    <property type="protein sequence ID" value="JAD08890.1"/>
    <property type="molecule type" value="Transcribed_RNA"/>
</dbReference>
<dbReference type="FunFam" id="3.15.10.30:FF:000001">
    <property type="entry name" value="Takeout-like protein 1"/>
    <property type="match status" value="1"/>
</dbReference>
<feature type="chain" id="PRO_5001983456" evidence="4">
    <location>
        <begin position="24"/>
        <end position="257"/>
    </location>
</feature>
<dbReference type="Pfam" id="PF06585">
    <property type="entry name" value="JHBP"/>
    <property type="match status" value="1"/>
</dbReference>
<proteinExistence type="inferred from homology"/>
<accession>A0A0A1XD55</accession>
<dbReference type="GO" id="GO:0007623">
    <property type="term" value="P:circadian rhythm"/>
    <property type="evidence" value="ECO:0007669"/>
    <property type="project" value="UniProtKB-ARBA"/>
</dbReference>
<dbReference type="PANTHER" id="PTHR11008">
    <property type="entry name" value="PROTEIN TAKEOUT-LIKE PROTEIN"/>
    <property type="match status" value="1"/>
</dbReference>
<evidence type="ECO:0000256" key="3">
    <source>
        <dbReference type="ARBA" id="ARBA00060902"/>
    </source>
</evidence>
<reference evidence="5" key="2">
    <citation type="journal article" date="2015" name="Gigascience">
        <title>Reconstructing a comprehensive transcriptome assembly of a white-pupal translocated strain of the pest fruit fly Bactrocera cucurbitae.</title>
        <authorList>
            <person name="Sim S.B."/>
            <person name="Calla B."/>
            <person name="Hall B."/>
            <person name="DeRego T."/>
            <person name="Geib S.M."/>
        </authorList>
    </citation>
    <scope>NUCLEOTIDE SEQUENCE</scope>
</reference>
<name>A0A0A1XD55_ZEUCU</name>
<dbReference type="InterPro" id="IPR038606">
    <property type="entry name" value="To_sf"/>
</dbReference>
<evidence type="ECO:0000256" key="4">
    <source>
        <dbReference type="SAM" id="SignalP"/>
    </source>
</evidence>
<evidence type="ECO:0000313" key="5">
    <source>
        <dbReference type="EMBL" id="JAD08890.1"/>
    </source>
</evidence>
<keyword evidence="1 4" id="KW-0732">Signal</keyword>
<dbReference type="SMART" id="SM00700">
    <property type="entry name" value="JHBP"/>
    <property type="match status" value="1"/>
</dbReference>
<dbReference type="Gene3D" id="3.15.10.30">
    <property type="entry name" value="Haemolymph juvenile hormone binding protein"/>
    <property type="match status" value="1"/>
</dbReference>
<dbReference type="PANTHER" id="PTHR11008:SF25">
    <property type="entry name" value="IP09473P-RELATED"/>
    <property type="match status" value="1"/>
</dbReference>